<keyword evidence="2" id="KW-0732">Signal</keyword>
<dbReference type="Pfam" id="PF05345">
    <property type="entry name" value="He_PIG"/>
    <property type="match status" value="1"/>
</dbReference>
<protein>
    <submittedName>
        <fullName evidence="4">S-layer homology domain-containing protein</fullName>
    </submittedName>
</protein>
<dbReference type="Pfam" id="PF00395">
    <property type="entry name" value="SLH"/>
    <property type="match status" value="3"/>
</dbReference>
<dbReference type="Pfam" id="PF00754">
    <property type="entry name" value="F5_F8_type_C"/>
    <property type="match status" value="1"/>
</dbReference>
<evidence type="ECO:0000256" key="1">
    <source>
        <dbReference type="SAM" id="MobiDB-lite"/>
    </source>
</evidence>
<feature type="domain" description="SLH" evidence="3">
    <location>
        <begin position="1858"/>
        <end position="1921"/>
    </location>
</feature>
<dbReference type="Pfam" id="PF13320">
    <property type="entry name" value="GH123_cat"/>
    <property type="match status" value="1"/>
</dbReference>
<dbReference type="RefSeq" id="WP_190857382.1">
    <property type="nucleotide sequence ID" value="NZ_JACXIY010000001.1"/>
</dbReference>
<proteinExistence type="predicted"/>
<dbReference type="GO" id="GO:0005509">
    <property type="term" value="F:calcium ion binding"/>
    <property type="evidence" value="ECO:0007669"/>
    <property type="project" value="InterPro"/>
</dbReference>
<dbReference type="EMBL" id="JACXIY010000001">
    <property type="protein sequence ID" value="MBD2867105.1"/>
    <property type="molecule type" value="Genomic_DNA"/>
</dbReference>
<evidence type="ECO:0000313" key="5">
    <source>
        <dbReference type="Proteomes" id="UP000632125"/>
    </source>
</evidence>
<dbReference type="InterPro" id="IPR000421">
    <property type="entry name" value="FA58C"/>
</dbReference>
<dbReference type="Proteomes" id="UP000632125">
    <property type="component" value="Unassembled WGS sequence"/>
</dbReference>
<dbReference type="Pfam" id="PF12733">
    <property type="entry name" value="Cadherin-like"/>
    <property type="match status" value="1"/>
</dbReference>
<dbReference type="GO" id="GO:0016020">
    <property type="term" value="C:membrane"/>
    <property type="evidence" value="ECO:0007669"/>
    <property type="project" value="InterPro"/>
</dbReference>
<dbReference type="InterPro" id="IPR008979">
    <property type="entry name" value="Galactose-bd-like_sf"/>
</dbReference>
<dbReference type="InterPro" id="IPR025883">
    <property type="entry name" value="Cadherin-like_domain"/>
</dbReference>
<feature type="domain" description="SLH" evidence="3">
    <location>
        <begin position="1922"/>
        <end position="1980"/>
    </location>
</feature>
<feature type="signal peptide" evidence="2">
    <location>
        <begin position="1"/>
        <end position="25"/>
    </location>
</feature>
<name>A0A927CGG4_9BACL</name>
<sequence length="2039" mass="226734">MNVNKTIVYLCAIMMIFGSMNVGYAANGDIPSASPENIARLATFVDADDKLSETPTFYYWEAQWSSNWYPFGVNATENEPSKIIDGDGSTYLISKKNVDFSSGPRYITLGWDRAQSFNTAVFSTKYAKARGIKEYNIETTKDGTNWKPAFDTNQTLEWDYFMDEDGSPVMERIKVDLDPQQNIIGARIAIYSAYTEAANGDYALYELELYQHDEHHVPPAFDSINDRTVPTGRKTTFSVTAVTYGNSEVTYSIAGDAPAWAAIDSVSGELAINNPSAQDVGTHIVTVQAVDSVTGAYSYQNIPITITEMANIAALASSIDSADKLTADYSMPIDYYQKQAGEPYWYPAGTSYINNSPDKLIDGDKSTLFVSKINTDMGGEPSGDSPHYITLNWAEPQQFNEIVFTADFGNQKSILNYNIEVTKDNNTWTKLFNETQKLNWTYSIYNFHDSPNPTNFTETIRVMLPEQRDVLGMRLVILTAPDANWGQAPGRSYWLNELELYNNPEFNKPVFTSAADKTFLKNTSVSFQTKATANGASVLYSLTDAPAGMTINENTGVIQWTTPEEAQEVNVLVRATNSLSPLSYTDQTISIHVTDSAVTDTWTVNALQPIYQADTIPSGADTDSFAFVMAKNEYESAQIAIRSSSDFSIYGLEFSDLASGDNIISSSQFKYGFPEYRVPENALPSEFNYIANTETTNLYPGSFVDQLPDPISNEQSIDVNANTTQPLFFTVYMPSGAASGMYTGNFTLQTSLGDYVFQISAEVVEITLPDVSEQDLTVYNWTAIYGHTREKTDFINQYYGAVKYSEDWWAIIENFARNLADYRNNMHMVKPMTFLSDHGMTLNHFTGDSVPVIAEEDWAEFDRYMQIFIDQGFTRFSLDHLVDKINMVVGDNEHWNKYDKDLIHADGSIDPGAFPVTDKFVTNYLTAIYSHLQEKGWLNQYKWYLHLFDEPSEARPGSLPWWSYVSKLSKNVAPEFKIGDAGLAYYYPELVDTYIPEMKDYYLAKDSFDSWANQDEHEGKEKWGYSLGHDTELNRLTNQPTLTSRLVFWDFNRNDLTGYLNWAWNAWWDGEYYGDTFAVYPDAKHKTVKSSLRYEAQRDGIEEYELLTMLKSRNPDLADEILNTAVTSRTQYTLDVDYIKALHDYLIRAAAGQSVGSIPQQTKPYREVVSGSELINNSDSRITYEGTGWATVNAPNQTYSGAVNTTKADGSYENDVSTTKVDGDSAELSFYGYGINVYVEKNRSMGKFDVYIDGELQSTVDAHEDVLYRFYPIYTNYSLSDGPHTIKIVNRENGANRNKDGTLKSFLVLDAFRVFSNTDPGKNTQLSGLSVTGGALNREFAPYVTDYSIELPNDAEQVTLTPAAMNMKAKIIVNGKKLKKDGKITVYPRIGKNRITITVDDKGTTRDYVFLITRLSNNMALTADVSADNAITPDYVQSRTGWNYGMGEHQAAERTPSKINDGDRSSFFITPIRYDFDGYIDDATSQPWGFVDGIEQRRFFTADGQPITYYISLHWDDPQTFDTLRFFTQNAAAWGIHRYNIETTPDGVTWEPVFDKPKYFSYTTFTATEKEQKDVYLPIQEDKLGVRIAITAASYWGSEAYALNELEIFFTSEVQPGIEVESDANTGSPSGSTGDDDDDTVETSNESGTIVAVELDPPILNPATGVAAATVSTDTISQAMAKAAIDPKTGVKTVELIVPVIEGAKTYELNLPADALSSGDSTKILKVSTAFGSIAAPASMLPATDVTDKQSVSLSIAKVDAARLGLELREQIKDRPVIELMLHINGTAAAWNNPEAPVTITIPYTPSAEELADNEHIVVWYVDSSGQPMPVPTGKYDSNTGSVTFRTTHFSQYAVAFAKKTFGDLSKFVWAKKEIEVLASKGIITGVSTDSFAPAETIKRADFVLLLVRALGLNAKSGDSFSDVSSTAYYADAVGIAKKLGIVTGIGDNRFNPNSSIARQEMMTMIDRAMTVAKKNMNAGHADDLVKFTDQADIASYAAQSIATLVKNGIVQGDGKRIDPFGYATRAETAMMIYAIYKR</sequence>
<dbReference type="InterPro" id="IPR013783">
    <property type="entry name" value="Ig-like_fold"/>
</dbReference>
<dbReference type="Pfam" id="PF22680">
    <property type="entry name" value="Glyco_hydro_123_N_2"/>
    <property type="match status" value="1"/>
</dbReference>
<feature type="region of interest" description="Disordered" evidence="1">
    <location>
        <begin position="1620"/>
        <end position="1645"/>
    </location>
</feature>
<dbReference type="InterPro" id="IPR015919">
    <property type="entry name" value="Cadherin-like_sf"/>
</dbReference>
<feature type="domain" description="SLH" evidence="3">
    <location>
        <begin position="1985"/>
        <end position="2039"/>
    </location>
</feature>
<dbReference type="SUPFAM" id="SSF49313">
    <property type="entry name" value="Cadherin-like"/>
    <property type="match status" value="2"/>
</dbReference>
<evidence type="ECO:0000313" key="4">
    <source>
        <dbReference type="EMBL" id="MBD2867105.1"/>
    </source>
</evidence>
<dbReference type="Gene3D" id="2.60.40.10">
    <property type="entry name" value="Immunoglobulins"/>
    <property type="match status" value="2"/>
</dbReference>
<dbReference type="PROSITE" id="PS51272">
    <property type="entry name" value="SLH"/>
    <property type="match status" value="3"/>
</dbReference>
<dbReference type="InterPro" id="IPR001119">
    <property type="entry name" value="SLH_dom"/>
</dbReference>
<reference evidence="4" key="1">
    <citation type="submission" date="2020-09" db="EMBL/GenBank/DDBJ databases">
        <title>A novel bacterium of genus Paenibacillus, isolated from South China Sea.</title>
        <authorList>
            <person name="Huang H."/>
            <person name="Mo K."/>
            <person name="Hu Y."/>
        </authorList>
    </citation>
    <scope>NUCLEOTIDE SEQUENCE</scope>
    <source>
        <strain evidence="4">IB182493</strain>
    </source>
</reference>
<dbReference type="InterPro" id="IPR053850">
    <property type="entry name" value="Glyco_hydro_123_N_2"/>
</dbReference>
<comment type="caution">
    <text evidence="4">The sequence shown here is derived from an EMBL/GenBank/DDBJ whole genome shotgun (WGS) entry which is preliminary data.</text>
</comment>
<dbReference type="CDD" id="cd11304">
    <property type="entry name" value="Cadherin_repeat"/>
    <property type="match status" value="1"/>
</dbReference>
<accession>A0A927CGG4</accession>
<evidence type="ECO:0000259" key="3">
    <source>
        <dbReference type="PROSITE" id="PS51272"/>
    </source>
</evidence>
<feature type="chain" id="PRO_5037818172" evidence="2">
    <location>
        <begin position="26"/>
        <end position="2039"/>
    </location>
</feature>
<organism evidence="4 5">
    <name type="scientific">Paenibacillus arenilitoris</name>
    <dbReference type="NCBI Taxonomy" id="2772299"/>
    <lineage>
        <taxon>Bacteria</taxon>
        <taxon>Bacillati</taxon>
        <taxon>Bacillota</taxon>
        <taxon>Bacilli</taxon>
        <taxon>Bacillales</taxon>
        <taxon>Paenibacillaceae</taxon>
        <taxon>Paenibacillus</taxon>
    </lineage>
</organism>
<dbReference type="Gene3D" id="2.60.120.260">
    <property type="entry name" value="Galactose-binding domain-like"/>
    <property type="match status" value="4"/>
</dbReference>
<evidence type="ECO:0000256" key="2">
    <source>
        <dbReference type="SAM" id="SignalP"/>
    </source>
</evidence>
<dbReference type="InterPro" id="IPR025150">
    <property type="entry name" value="GH123_cat"/>
</dbReference>
<gene>
    <name evidence="4" type="ORF">IDH41_00840</name>
</gene>
<dbReference type="SUPFAM" id="SSF49785">
    <property type="entry name" value="Galactose-binding domain-like"/>
    <property type="match status" value="2"/>
</dbReference>
<keyword evidence="5" id="KW-1185">Reference proteome</keyword>